<evidence type="ECO:0000313" key="2">
    <source>
        <dbReference type="EMBL" id="PON61644.1"/>
    </source>
</evidence>
<organism evidence="2 3">
    <name type="scientific">Trema orientale</name>
    <name type="common">Charcoal tree</name>
    <name type="synonym">Celtis orientalis</name>
    <dbReference type="NCBI Taxonomy" id="63057"/>
    <lineage>
        <taxon>Eukaryota</taxon>
        <taxon>Viridiplantae</taxon>
        <taxon>Streptophyta</taxon>
        <taxon>Embryophyta</taxon>
        <taxon>Tracheophyta</taxon>
        <taxon>Spermatophyta</taxon>
        <taxon>Magnoliopsida</taxon>
        <taxon>eudicotyledons</taxon>
        <taxon>Gunneridae</taxon>
        <taxon>Pentapetalae</taxon>
        <taxon>rosids</taxon>
        <taxon>fabids</taxon>
        <taxon>Rosales</taxon>
        <taxon>Cannabaceae</taxon>
        <taxon>Trema</taxon>
    </lineage>
</organism>
<dbReference type="AlphaFoldDB" id="A0A2P5CKS5"/>
<name>A0A2P5CKS5_TREOI</name>
<reference evidence="3" key="1">
    <citation type="submission" date="2016-06" db="EMBL/GenBank/DDBJ databases">
        <title>Parallel loss of symbiosis genes in relatives of nitrogen-fixing non-legume Parasponia.</title>
        <authorList>
            <person name="Van Velzen R."/>
            <person name="Holmer R."/>
            <person name="Bu F."/>
            <person name="Rutten L."/>
            <person name="Van Zeijl A."/>
            <person name="Liu W."/>
            <person name="Santuari L."/>
            <person name="Cao Q."/>
            <person name="Sharma T."/>
            <person name="Shen D."/>
            <person name="Roswanjaya Y."/>
            <person name="Wardhani T."/>
            <person name="Kalhor M.S."/>
            <person name="Jansen J."/>
            <person name="Van den Hoogen J."/>
            <person name="Gungor B."/>
            <person name="Hartog M."/>
            <person name="Hontelez J."/>
            <person name="Verver J."/>
            <person name="Yang W.-C."/>
            <person name="Schijlen E."/>
            <person name="Repin R."/>
            <person name="Schilthuizen M."/>
            <person name="Schranz E."/>
            <person name="Heidstra R."/>
            <person name="Miyata K."/>
            <person name="Fedorova E."/>
            <person name="Kohlen W."/>
            <person name="Bisseling T."/>
            <person name="Smit S."/>
            <person name="Geurts R."/>
        </authorList>
    </citation>
    <scope>NUCLEOTIDE SEQUENCE [LARGE SCALE GENOMIC DNA]</scope>
    <source>
        <strain evidence="3">cv. RG33-2</strain>
    </source>
</reference>
<keyword evidence="3" id="KW-1185">Reference proteome</keyword>
<dbReference type="STRING" id="63057.A0A2P5CKS5"/>
<protein>
    <recommendedName>
        <fullName evidence="4">DUF1677 family protein</fullName>
    </recommendedName>
</protein>
<dbReference type="Pfam" id="PF07911">
    <property type="entry name" value="DUF1677"/>
    <property type="match status" value="1"/>
</dbReference>
<sequence>MAAKILNKETKAISGKELQTASPSPTIGSGGGVVDVEFARCDCCGLTEECTPGYIARIRERHQGRWICGLCSEAVKYEVLRSRRGISTDEAMKRHTKVCEEFKSSSPPTNTGGEDLMIATMKQILRRTLDSPRGGGGEGFGRGLRPLGRSKSCFATIPESQRE</sequence>
<dbReference type="EMBL" id="JXTC01000354">
    <property type="protein sequence ID" value="PON61644.1"/>
    <property type="molecule type" value="Genomic_DNA"/>
</dbReference>
<accession>A0A2P5CKS5</accession>
<dbReference type="PANTHER" id="PTHR33108:SF32">
    <property type="entry name" value="DUF1677 FAMILY PROTEIN (DUF1677)"/>
    <property type="match status" value="1"/>
</dbReference>
<feature type="region of interest" description="Disordered" evidence="1">
    <location>
        <begin position="129"/>
        <end position="163"/>
    </location>
</feature>
<proteinExistence type="predicted"/>
<dbReference type="OrthoDB" id="1911663at2759"/>
<dbReference type="Proteomes" id="UP000237000">
    <property type="component" value="Unassembled WGS sequence"/>
</dbReference>
<evidence type="ECO:0000313" key="3">
    <source>
        <dbReference type="Proteomes" id="UP000237000"/>
    </source>
</evidence>
<evidence type="ECO:0008006" key="4">
    <source>
        <dbReference type="Google" id="ProtNLM"/>
    </source>
</evidence>
<comment type="caution">
    <text evidence="2">The sequence shown here is derived from an EMBL/GenBank/DDBJ whole genome shotgun (WGS) entry which is preliminary data.</text>
</comment>
<dbReference type="PANTHER" id="PTHR33108">
    <property type="entry name" value="OS01G0745000 PROTEIN"/>
    <property type="match status" value="1"/>
</dbReference>
<evidence type="ECO:0000256" key="1">
    <source>
        <dbReference type="SAM" id="MobiDB-lite"/>
    </source>
</evidence>
<gene>
    <name evidence="2" type="ORF">TorRG33x02_281360</name>
</gene>
<dbReference type="InParanoid" id="A0A2P5CKS5"/>
<dbReference type="InterPro" id="IPR012876">
    <property type="entry name" value="DUF1677_pln"/>
</dbReference>
<feature type="compositionally biased region" description="Gly residues" evidence="1">
    <location>
        <begin position="133"/>
        <end position="142"/>
    </location>
</feature>